<sequence length="1270" mass="141243">MPADDTPRNDDNGTVNGRERQRGSVPSFLFISFVLFMLTNHSGDEFLARHQYQDALRSLSYQLSNFTAWRNGTESHFSLPDVDVTVQPLVDSFLHHGHLQDPSRASYHPNITGFLRGEGSAHNITLLSLAGETVPWKPLAVEYTSELNITEASERAGSWNWTASEKVALSLVEKPTVDPQTGQRLSDDVALAHGRIEFTDINTSDELRLEFEAIHFITNGSFYGFALPNGRQIDIRLLPSLVPEPHKNATADMIKPEIEARIKKLQQLIDDGNIVVDPDAPNPDEGIKTNCSFTFQAHLVPSNVPQYLMTELEEEIQKPTGASTVEPPRIAVDALFLSKDCGILYEIHEAEGLRSRTFFRKVTTYAATAGIVYLILLFLLIRQMEISRTPSGIARVSRWTLLFQATMDSLSFAGHITFAILFDGRASLSLVAPAFLACTLFIHEAQFAILVYQVQLPEDSVPTVQPTPNVNPPVVTNSPAEAVPTGIAPSPPVVGPQPQPATATNTAVTETSGLLLFWRFITSDPQIKVWLALFLFVIVLVRVILSPVMGVLYVAFSYSSIWMPQIIRSARRGRGSGLSKEYLLGTSACRVYLMLYFLVCPKNVLEVQPRRWTWLLAMFVFAQVGVVLLQDRFGPDFFLPARFKQVNVYDYHPVLPLPDAEAPEQSLGDCAICMDAILMDSSLRRRSEDKLERQMSSSKSNVKARTSGFFNAMQKRMDMSLDKNLFTLVVTPNKDHPNVVDLVEPSGTIHYRKQRVVDPAGYKVEVYDPMSESLLVTVTAPASTSKVKVLELCNPTKIVELKYTGTLSFKWSFQWEEHEFEWKREECYLLRKPDPPVLVAVTKEPAGRLKTSSIQVLDYNLNRFDIDDRKGLEIVMLTALLTFHDANDTYHKDGESPSTTSFFGVRRTTSEAAAAESSAAGQSAPPTLPPKPTPRGGIDRIAEMQAIQGEYNEVTVAEEGSIEDYGQYCFDLLQDDAILFITIRSAGAEQVPKVVQVVEQTKRVRHKAGVEEEIHQYVLYDTITSPQKGPRRIKLDGDDDKTKSNKYTPPNSLTIHISKIPMPELQPKAAVPEKSAKDLKKEEKERKDKEKQGLKEKERKDKDKEKKKEKKDQREGPKANTPPSTPGPSTEASHPPRPNKLTRPGQPHSSSSRLETQSAASLSHPTKPSRYSMQTPPRPSPSPAPQANWNGSYAQSFYGAYAPPPRPPQPGYPQNYPDPIHAPSPASRWSGHPPPPPPNQYNQPGGQSAHNGAPTPSNVVSGLLGLLNRR</sequence>
<protein>
    <submittedName>
        <fullName evidence="1">Uncharacterized protein</fullName>
    </submittedName>
</protein>
<gene>
    <name evidence="1" type="ORF">CCMSSC00406_0007692</name>
</gene>
<evidence type="ECO:0000313" key="2">
    <source>
        <dbReference type="Proteomes" id="UP000824881"/>
    </source>
</evidence>
<organism evidence="1 2">
    <name type="scientific">Pleurotus cornucopiae</name>
    <name type="common">Cornucopia mushroom</name>
    <dbReference type="NCBI Taxonomy" id="5321"/>
    <lineage>
        <taxon>Eukaryota</taxon>
        <taxon>Fungi</taxon>
        <taxon>Dikarya</taxon>
        <taxon>Basidiomycota</taxon>
        <taxon>Agaricomycotina</taxon>
        <taxon>Agaricomycetes</taxon>
        <taxon>Agaricomycetidae</taxon>
        <taxon>Agaricales</taxon>
        <taxon>Pleurotineae</taxon>
        <taxon>Pleurotaceae</taxon>
        <taxon>Pleurotus</taxon>
    </lineage>
</organism>
<proteinExistence type="predicted"/>
<name>A0ACB7J1F0_PLECO</name>
<dbReference type="Proteomes" id="UP000824881">
    <property type="component" value="Unassembled WGS sequence"/>
</dbReference>
<keyword evidence="2" id="KW-1185">Reference proteome</keyword>
<reference evidence="1 2" key="1">
    <citation type="journal article" date="2021" name="Appl. Environ. Microbiol.">
        <title>Genetic linkage and physical mapping for an oyster mushroom Pleurotus cornucopiae and QTL analysis for the trait cap color.</title>
        <authorList>
            <person name="Zhang Y."/>
            <person name="Gao W."/>
            <person name="Sonnenberg A."/>
            <person name="Chen Q."/>
            <person name="Zhang J."/>
            <person name="Huang C."/>
        </authorList>
    </citation>
    <scope>NUCLEOTIDE SEQUENCE [LARGE SCALE GENOMIC DNA]</scope>
    <source>
        <strain evidence="1">CCMSSC00406</strain>
    </source>
</reference>
<evidence type="ECO:0000313" key="1">
    <source>
        <dbReference type="EMBL" id="KAG9223830.1"/>
    </source>
</evidence>
<dbReference type="EMBL" id="WQMT02000004">
    <property type="protein sequence ID" value="KAG9223830.1"/>
    <property type="molecule type" value="Genomic_DNA"/>
</dbReference>
<accession>A0ACB7J1F0</accession>
<comment type="caution">
    <text evidence="1">The sequence shown here is derived from an EMBL/GenBank/DDBJ whole genome shotgun (WGS) entry which is preliminary data.</text>
</comment>